<dbReference type="AlphaFoldDB" id="A0A7Y7YIN6"/>
<protein>
    <submittedName>
        <fullName evidence="1">DUF1116 domain-containing protein</fullName>
    </submittedName>
</protein>
<dbReference type="Proteomes" id="UP000520592">
    <property type="component" value="Unassembled WGS sequence"/>
</dbReference>
<comment type="caution">
    <text evidence="1">The sequence shown here is derived from an EMBL/GenBank/DDBJ whole genome shotgun (WGS) entry which is preliminary data.</text>
</comment>
<dbReference type="Gene3D" id="1.10.10.660">
    <property type="entry name" value="conserved protein of unknown function from Enterococcus faecalis V583"/>
    <property type="match status" value="1"/>
</dbReference>
<reference evidence="1 2" key="1">
    <citation type="submission" date="2020-04" db="EMBL/GenBank/DDBJ databases">
        <title>Molecular characterization of pseudomonads from Agaricus bisporus reveal novel blotch 2 pathogens in Western Europe.</title>
        <authorList>
            <person name="Taparia T."/>
            <person name="Krijger M."/>
            <person name="Haynes E."/>
            <person name="Elpinstone J.G."/>
            <person name="Noble R."/>
            <person name="Van Der Wolf J."/>
        </authorList>
    </citation>
    <scope>NUCLEOTIDE SEQUENCE [LARGE SCALE GENOMIC DNA]</scope>
    <source>
        <strain evidence="1 2">IPO3737</strain>
    </source>
</reference>
<evidence type="ECO:0000313" key="2">
    <source>
        <dbReference type="Proteomes" id="UP000520592"/>
    </source>
</evidence>
<dbReference type="InterPro" id="IPR009499">
    <property type="entry name" value="AllG-like"/>
</dbReference>
<dbReference type="EMBL" id="JACAQD010000035">
    <property type="protein sequence ID" value="NWC35820.1"/>
    <property type="molecule type" value="Genomic_DNA"/>
</dbReference>
<accession>A0A7Y7YIN6</accession>
<dbReference type="Gene3D" id="3.90.1710.10">
    <property type="entry name" value="Enterococcus faecalis V583 domain"/>
    <property type="match status" value="1"/>
</dbReference>
<organism evidence="1 2">
    <name type="scientific">Pseudomonas gingeri</name>
    <dbReference type="NCBI Taxonomy" id="117681"/>
    <lineage>
        <taxon>Bacteria</taxon>
        <taxon>Pseudomonadati</taxon>
        <taxon>Pseudomonadota</taxon>
        <taxon>Gammaproteobacteria</taxon>
        <taxon>Pseudomonadales</taxon>
        <taxon>Pseudomonadaceae</taxon>
        <taxon>Pseudomonas</taxon>
    </lineage>
</organism>
<name>A0A7Y7YIN6_9PSED</name>
<dbReference type="Gene3D" id="3.90.1700.10">
    <property type="entry name" value="v583 domain like"/>
    <property type="match status" value="1"/>
</dbReference>
<dbReference type="Pfam" id="PF06545">
    <property type="entry name" value="AllG"/>
    <property type="match status" value="1"/>
</dbReference>
<proteinExistence type="predicted"/>
<dbReference type="RefSeq" id="WP_177063112.1">
    <property type="nucleotide sequence ID" value="NZ_JACAPS010000055.1"/>
</dbReference>
<sequence length="396" mass="41333">MPEAHANTLAVQCILATEPVLVGSEPASSALGLETGHLGHAGPPFAHAGEIPAVVLNALAGATVHEGWAGDVDSARRLILDGEITLHANHDLGTVSPMAGVVRPGQLLMRIENRAGNEVVHATLAESGRRALRFGCYDGLIAEQLDYLDRVIGPSIIKALPAAGLSLLPLIAQGIALGDDTHQRNVGGMYAFAAQLPGLEGQSRQWLLGNPQHFLNYAMAAAKLALDRASGIEGSSIITAIARNGVHCGVRIAGAGQRWFTHAATDPRGYFFPPHLPRDGQPDLGDSAIVEAYGLGGTLAHAAPELARVMDQDWTQTEAAGRRMRQLFVDRHPLIAPALAGFDGVGAGLDARAVVAAGEPVRIHTGIAHRDGMTGWIGIGVALAPVECFQAALEAL</sequence>
<gene>
    <name evidence="1" type="ORF">HX876_25960</name>
</gene>
<evidence type="ECO:0000313" key="1">
    <source>
        <dbReference type="EMBL" id="NWC35820.1"/>
    </source>
</evidence>
<dbReference type="InterPro" id="IPR024033">
    <property type="entry name" value="OXTCase_su_AllG_h-dom"/>
</dbReference>